<reference evidence="1" key="1">
    <citation type="submission" date="2020-10" db="EMBL/GenBank/DDBJ databases">
        <title>Connecting structure to function with the recovery of over 1000 high-quality activated sludge metagenome-assembled genomes encoding full-length rRNA genes using long-read sequencing.</title>
        <authorList>
            <person name="Singleton C.M."/>
            <person name="Petriglieri F."/>
            <person name="Kristensen J.M."/>
            <person name="Kirkegaard R.H."/>
            <person name="Michaelsen T.Y."/>
            <person name="Andersen M.H."/>
            <person name="Karst S.M."/>
            <person name="Dueholm M.S."/>
            <person name="Nielsen P.H."/>
            <person name="Albertsen M."/>
        </authorList>
    </citation>
    <scope>NUCLEOTIDE SEQUENCE</scope>
    <source>
        <strain evidence="1">OdNE_18-Q3-R46-58_BAT3C.305</strain>
    </source>
</reference>
<comment type="caution">
    <text evidence="1">The sequence shown here is derived from an EMBL/GenBank/DDBJ whole genome shotgun (WGS) entry which is preliminary data.</text>
</comment>
<accession>A0A9D7LR79</accession>
<dbReference type="EMBL" id="JADKBR010000003">
    <property type="protein sequence ID" value="MBK8889678.1"/>
    <property type="molecule type" value="Genomic_DNA"/>
</dbReference>
<evidence type="ECO:0000313" key="1">
    <source>
        <dbReference type="EMBL" id="MBK8889678.1"/>
    </source>
</evidence>
<protein>
    <recommendedName>
        <fullName evidence="3">DUF86 domain-containing protein</fullName>
    </recommendedName>
</protein>
<evidence type="ECO:0008006" key="3">
    <source>
        <dbReference type="Google" id="ProtNLM"/>
    </source>
</evidence>
<dbReference type="SUPFAM" id="SSF81593">
    <property type="entry name" value="Nucleotidyltransferase substrate binding subunit/domain"/>
    <property type="match status" value="1"/>
</dbReference>
<organism evidence="1 2">
    <name type="scientific">Candidatus Dechloromonas phosphorivorans</name>
    <dbReference type="NCBI Taxonomy" id="2899244"/>
    <lineage>
        <taxon>Bacteria</taxon>
        <taxon>Pseudomonadati</taxon>
        <taxon>Pseudomonadota</taxon>
        <taxon>Betaproteobacteria</taxon>
        <taxon>Rhodocyclales</taxon>
        <taxon>Azonexaceae</taxon>
        <taxon>Dechloromonas</taxon>
    </lineage>
</organism>
<dbReference type="Gene3D" id="1.20.120.330">
    <property type="entry name" value="Nucleotidyltransferases domain 2"/>
    <property type="match status" value="1"/>
</dbReference>
<gene>
    <name evidence="1" type="ORF">IPN75_04415</name>
</gene>
<proteinExistence type="predicted"/>
<dbReference type="Proteomes" id="UP000808146">
    <property type="component" value="Unassembled WGS sequence"/>
</dbReference>
<name>A0A9D7LR79_9RHOO</name>
<dbReference type="AlphaFoldDB" id="A0A9D7LR79"/>
<sequence>MSLAYLPEHAENAKLALELAIREASHLAYTHRTLYAQSIDLPWVEALSRRDELSEKIDAFVSRFGRLQDHIGEKLIPRFASLMGENTKTMLDTLAFAEKMDWIENAESFFGARKLRNLLIHEYLSDPALFLEALQAADHATQMLFATVEAITRYAEDIRLDQDS</sequence>
<evidence type="ECO:0000313" key="2">
    <source>
        <dbReference type="Proteomes" id="UP000808146"/>
    </source>
</evidence>